<evidence type="ECO:0000259" key="6">
    <source>
        <dbReference type="PROSITE" id="PS51676"/>
    </source>
</evidence>
<dbReference type="Gene3D" id="1.10.10.440">
    <property type="entry name" value="FF domain"/>
    <property type="match status" value="5"/>
</dbReference>
<dbReference type="GO" id="GO:0046872">
    <property type="term" value="F:metal ion binding"/>
    <property type="evidence" value="ECO:0007669"/>
    <property type="project" value="UniProtKB-KW"/>
</dbReference>
<dbReference type="Gene3D" id="3.20.20.60">
    <property type="entry name" value="Phosphoenolpyruvate-binding domains"/>
    <property type="match status" value="1"/>
</dbReference>
<dbReference type="InterPro" id="IPR036517">
    <property type="entry name" value="FF_domain_sf"/>
</dbReference>
<feature type="domain" description="WW" evidence="5">
    <location>
        <begin position="857"/>
        <end position="886"/>
    </location>
</feature>
<dbReference type="GO" id="GO:0005634">
    <property type="term" value="C:nucleus"/>
    <property type="evidence" value="ECO:0007669"/>
    <property type="project" value="TreeGrafter"/>
</dbReference>
<evidence type="ECO:0000256" key="2">
    <source>
        <dbReference type="ARBA" id="ARBA00022737"/>
    </source>
</evidence>
<dbReference type="GO" id="GO:0070063">
    <property type="term" value="F:RNA polymerase binding"/>
    <property type="evidence" value="ECO:0007669"/>
    <property type="project" value="InterPro"/>
</dbReference>
<evidence type="ECO:0000256" key="1">
    <source>
        <dbReference type="ARBA" id="ARBA00022723"/>
    </source>
</evidence>
<feature type="compositionally biased region" description="Low complexity" evidence="3">
    <location>
        <begin position="403"/>
        <end position="412"/>
    </location>
</feature>
<evidence type="ECO:0000256" key="3">
    <source>
        <dbReference type="SAM" id="MobiDB-lite"/>
    </source>
</evidence>
<name>A0A9Q5NC10_SANBA</name>
<feature type="compositionally biased region" description="Basic and acidic residues" evidence="3">
    <location>
        <begin position="978"/>
        <end position="1017"/>
    </location>
</feature>
<dbReference type="Gene3D" id="1.10.510.10">
    <property type="entry name" value="Transferase(Phosphotransferase) domain 1"/>
    <property type="match status" value="1"/>
</dbReference>
<dbReference type="SUPFAM" id="SSF51735">
    <property type="entry name" value="NAD(P)-binding Rossmann-fold domains"/>
    <property type="match status" value="1"/>
</dbReference>
<evidence type="ECO:0000259" key="4">
    <source>
        <dbReference type="PROSITE" id="PS50011"/>
    </source>
</evidence>
<dbReference type="InterPro" id="IPR036020">
    <property type="entry name" value="WW_dom_sf"/>
</dbReference>
<dbReference type="InterPro" id="IPR008271">
    <property type="entry name" value="Ser/Thr_kinase_AS"/>
</dbReference>
<dbReference type="InterPro" id="IPR000719">
    <property type="entry name" value="Prot_kinase_dom"/>
</dbReference>
<feature type="domain" description="FF" evidence="6">
    <location>
        <begin position="1107"/>
        <end position="1162"/>
    </location>
</feature>
<dbReference type="InterPro" id="IPR036291">
    <property type="entry name" value="NAD(P)-bd_dom_sf"/>
</dbReference>
<feature type="region of interest" description="Disordered" evidence="3">
    <location>
        <begin position="829"/>
        <end position="851"/>
    </location>
</feature>
<dbReference type="SUPFAM" id="SSF51621">
    <property type="entry name" value="Phosphoenolpyruvate/pyruvate domain"/>
    <property type="match status" value="1"/>
</dbReference>
<feature type="region of interest" description="Disordered" evidence="3">
    <location>
        <begin position="894"/>
        <end position="915"/>
    </location>
</feature>
<dbReference type="Gene3D" id="2.20.70.10">
    <property type="match status" value="1"/>
</dbReference>
<evidence type="ECO:0000259" key="5">
    <source>
        <dbReference type="PROSITE" id="PS50020"/>
    </source>
</evidence>
<feature type="domain" description="FF" evidence="6">
    <location>
        <begin position="1169"/>
        <end position="1226"/>
    </location>
</feature>
<dbReference type="SUPFAM" id="SSF81698">
    <property type="entry name" value="FF domain"/>
    <property type="match status" value="3"/>
</dbReference>
<dbReference type="PANTHER" id="PTHR15377:SF3">
    <property type="entry name" value="WW DOMAIN-CONTAINING PROTEIN"/>
    <property type="match status" value="1"/>
</dbReference>
<dbReference type="PANTHER" id="PTHR15377">
    <property type="entry name" value="TRANSCRIPTION ELONGATION REGULATOR 1"/>
    <property type="match status" value="1"/>
</dbReference>
<dbReference type="Pfam" id="PF01846">
    <property type="entry name" value="FF"/>
    <property type="match status" value="2"/>
</dbReference>
<dbReference type="PROSITE" id="PS50020">
    <property type="entry name" value="WW_DOMAIN_2"/>
    <property type="match status" value="1"/>
</dbReference>
<dbReference type="Gene3D" id="3.40.50.720">
    <property type="entry name" value="NAD(P)-binding Rossmann-like Domain"/>
    <property type="match status" value="1"/>
</dbReference>
<accession>A0A9Q5NC10</accession>
<protein>
    <submittedName>
        <fullName evidence="7">Uncharacterized protein</fullName>
    </submittedName>
</protein>
<dbReference type="InterPro" id="IPR040442">
    <property type="entry name" value="Pyrv_kinase-like_dom_sf"/>
</dbReference>
<dbReference type="SMART" id="SM00456">
    <property type="entry name" value="WW"/>
    <property type="match status" value="1"/>
</dbReference>
<feature type="region of interest" description="Disordered" evidence="3">
    <location>
        <begin position="1228"/>
        <end position="1273"/>
    </location>
</feature>
<dbReference type="SUPFAM" id="SSF51045">
    <property type="entry name" value="WW domain"/>
    <property type="match status" value="1"/>
</dbReference>
<dbReference type="SMART" id="SM00220">
    <property type="entry name" value="S_TKc"/>
    <property type="match status" value="1"/>
</dbReference>
<dbReference type="GO" id="GO:0003712">
    <property type="term" value="F:transcription coregulator activity"/>
    <property type="evidence" value="ECO:0007669"/>
    <property type="project" value="TreeGrafter"/>
</dbReference>
<reference evidence="7" key="1">
    <citation type="submission" date="2016-06" db="EMBL/GenBank/DDBJ databases">
        <title>Draft Genome sequence of the fungus Inonotus baumii.</title>
        <authorList>
            <person name="Zhu H."/>
            <person name="Lin W."/>
        </authorList>
    </citation>
    <scope>NUCLEOTIDE SEQUENCE</scope>
    <source>
        <strain evidence="7">821</strain>
    </source>
</reference>
<proteinExistence type="predicted"/>
<dbReference type="InterPro" id="IPR045148">
    <property type="entry name" value="TCRG1-like"/>
</dbReference>
<keyword evidence="2" id="KW-0677">Repeat</keyword>
<dbReference type="Pfam" id="PF03328">
    <property type="entry name" value="HpcH_HpaI"/>
    <property type="match status" value="1"/>
</dbReference>
<keyword evidence="1" id="KW-0479">Metal-binding</keyword>
<dbReference type="Pfam" id="PF00069">
    <property type="entry name" value="Pkinase"/>
    <property type="match status" value="1"/>
</dbReference>
<dbReference type="InterPro" id="IPR011009">
    <property type="entry name" value="Kinase-like_dom_sf"/>
</dbReference>
<feature type="compositionally biased region" description="Low complexity" evidence="3">
    <location>
        <begin position="1228"/>
        <end position="1239"/>
    </location>
</feature>
<dbReference type="InterPro" id="IPR015813">
    <property type="entry name" value="Pyrv/PenolPyrv_kinase-like_dom"/>
</dbReference>
<dbReference type="InterPro" id="IPR005000">
    <property type="entry name" value="Aldolase/citrate-lyase_domain"/>
</dbReference>
<feature type="compositionally biased region" description="Acidic residues" evidence="3">
    <location>
        <begin position="959"/>
        <end position="977"/>
    </location>
</feature>
<evidence type="ECO:0000313" key="7">
    <source>
        <dbReference type="EMBL" id="OCB91666.1"/>
    </source>
</evidence>
<organism evidence="7 8">
    <name type="scientific">Sanghuangporus baumii</name>
    <name type="common">Phellinus baumii</name>
    <dbReference type="NCBI Taxonomy" id="108892"/>
    <lineage>
        <taxon>Eukaryota</taxon>
        <taxon>Fungi</taxon>
        <taxon>Dikarya</taxon>
        <taxon>Basidiomycota</taxon>
        <taxon>Agaricomycotina</taxon>
        <taxon>Agaricomycetes</taxon>
        <taxon>Hymenochaetales</taxon>
        <taxon>Hymenochaetaceae</taxon>
        <taxon>Sanghuangporus</taxon>
    </lineage>
</organism>
<evidence type="ECO:0000313" key="8">
    <source>
        <dbReference type="Proteomes" id="UP000757232"/>
    </source>
</evidence>
<feature type="region of interest" description="Disordered" evidence="3">
    <location>
        <begin position="388"/>
        <end position="412"/>
    </location>
</feature>
<dbReference type="InterPro" id="IPR002713">
    <property type="entry name" value="FF_domain"/>
</dbReference>
<dbReference type="GO" id="GO:0004672">
    <property type="term" value="F:protein kinase activity"/>
    <property type="evidence" value="ECO:0007669"/>
    <property type="project" value="InterPro"/>
</dbReference>
<dbReference type="InterPro" id="IPR001202">
    <property type="entry name" value="WW_dom"/>
</dbReference>
<dbReference type="PROSITE" id="PS51676">
    <property type="entry name" value="FF"/>
    <property type="match status" value="3"/>
</dbReference>
<feature type="region of interest" description="Disordered" evidence="3">
    <location>
        <begin position="938"/>
        <end position="1017"/>
    </location>
</feature>
<dbReference type="EMBL" id="LNZH02000073">
    <property type="protein sequence ID" value="OCB91666.1"/>
    <property type="molecule type" value="Genomic_DNA"/>
</dbReference>
<dbReference type="SMART" id="SM00441">
    <property type="entry name" value="FF"/>
    <property type="match status" value="4"/>
</dbReference>
<gene>
    <name evidence="7" type="ORF">A7U60_g1063</name>
</gene>
<dbReference type="PROSITE" id="PS50011">
    <property type="entry name" value="PROTEIN_KINASE_DOM"/>
    <property type="match status" value="1"/>
</dbReference>
<keyword evidence="8" id="KW-1185">Reference proteome</keyword>
<comment type="caution">
    <text evidence="7">The sequence shown here is derived from an EMBL/GenBank/DDBJ whole genome shotgun (WGS) entry which is preliminary data.</text>
</comment>
<sequence>MRIPLKEVFAAGKTAFGAWNTIPGAGVVRTIASTPGLSLGMKLMKRLQWVAVDAEHGQINDTQIYTHTTSISAAGRSPIVRVPEASAWWAKRALDAGAHGLMVPLIKNAEETKEVVKSCKYPPLGNRGFGPMYTHHAFGEDCTSEEYKSGAADLFVIVQIETKEAVQNLEEIAAVEGVDILFIGPFDLALNLDVSFGSDGHEDAIQKVLSVSHKYGKKAAIYCTNGEQSRLRAEQGFDMISIATDVDVLAQTYASYMTSATGQNKCRIWLASVPTAKAVCTNLSRGGPSGIASKNTTMLGTNSYPRAFSSSKEQHSSINLSGTDFLPSLKLRHDRKRDVPEIFDVKPSPCIDTPATAALASSFSHGLAPRSELSLSLQSNADLPTASRDFRFPASPGNRDIFSSPSSSVSEGSTSLIVSDTLSKIDHSKVQMTSLGGSTHREFILAPHDIDVLRHIEEESGRPKSEGTLQILLAKRSDLNIGCRIREISPVQRSLGGYSDIFTGTYVLTNDSHCKVAIKKMRVHIMDDQNFQKVVNFSIHVDQFNEDIPQKLARELYVWSKLTHSRILPLEGFFIEDNKYPSLVSKWMENGTVLQYLRSNPTVDTLQLLIGIAEGLDYLHKCNVVHSDIKPDNVLISDSGEPLLCDFGVARMLLASETFHFSSSLTGGLRGTIRYLSRELLVESSQGLTSYSFESDVWAFGMTSIAILQRQPPYHRLKMDVQVILAISNGELPRQSSDFSFWPLQNQIIWRICERCWKPPPRRPPMRYILYELSRLKLVNPIRTEQDAWLKYRFFWLDNDKFHKASARSFLVRPEDGITITMRYLKNRLPPQHAAPSDAKEEKKKEKPKIKMPIPGTPWLRVITNAGHVFYTHTERKESVWTVPDEIKDTVAQMEREEREKEEKESHKKPPEQQEHRLAVEKEIERVKNEVEVDVAAKRKAKSEPVEEVSVSKKARVEDADDEQYTFSGEDEDEEDWQREAAEQLAREAEEVEWRRKEEEEAQKREEAELKRKENEKGNLAINMPNRVDLSIDEAKALFKTLLGEKDINPLLPWDTALPQFVTDPRYVLLPSVSARKEAFDEYCRDRARELRQAKVAAQNATATEEKRDSKAEFDKLLREEVKSTRTSWTEWRRTWKKDRRFYGWGRDDREREKRFREWLKELGEQKRKAAEKAEADFFMLLKEKARVAESSSWKDVKRGLDKDPRYDAIGSSSLREELFNTYKKSLSSSASFPSTSTKAQFSGPNRDDQQRRNKERKERAVREREEQVKRERERVEAEMTRSRRALTHEESELEFMCAKLSVIFPMCGRPLALMTSLIILSTLLTDAIREPTATWKSSLEQLRTDPRFIHSALPFSAQQVLFNKHVDALRNKHLEALHSLFEAHALTLNTEFSELPLTSIQTSLPAQKLGLDKDIDALRREYRRWRHERISRAEREFQQMLNENSFVEFWGRVRKMREEAEGSMKVEIGAEDLPGEEDETGKVDLKALAKSVDVREIERVLKNDRRYTIFDHIPDQREKWIRVKPISEFFLYLAYSVPGYIGGSILWRLLHHKEASSFRIRALIRDAAKAKRFASDYDIEPVVGSLAELSKLENEAARADYVIATADVVDYEAALAILRGLKKRNKTTGKVPVLIQTSGTGVLDDDAAGMYASTKVFNDTKIEEIEALPLTQPHRLVDSTIAEADKEGYVKTYIIFPSTVYGIAKNGFTDKGLQNPYSIQIPYLIRAGLDRGRGGVVGLGKNRWPNIHIDDQADLYIRIFDKSRGDEDTPHGREGFYFAEAGEHVLYDVCKRIAEVLFSLGKAESPEPTTFTREECLKYFGDGPDWYGSNSRCVASRSLSIGWTPSYTTADLLASIRPEVDAVIRSEKFKTVKAAQK</sequence>
<feature type="domain" description="FF" evidence="6">
    <location>
        <begin position="1032"/>
        <end position="1086"/>
    </location>
</feature>
<dbReference type="PROSITE" id="PS00108">
    <property type="entry name" value="PROTEIN_KINASE_ST"/>
    <property type="match status" value="1"/>
</dbReference>
<feature type="domain" description="Protein kinase" evidence="4">
    <location>
        <begin position="487"/>
        <end position="790"/>
    </location>
</feature>
<feature type="compositionally biased region" description="Basic and acidic residues" evidence="3">
    <location>
        <begin position="1246"/>
        <end position="1273"/>
    </location>
</feature>
<dbReference type="GO" id="GO:0005524">
    <property type="term" value="F:ATP binding"/>
    <property type="evidence" value="ECO:0007669"/>
    <property type="project" value="InterPro"/>
</dbReference>
<dbReference type="OrthoDB" id="2130169at2759"/>
<dbReference type="SUPFAM" id="SSF56112">
    <property type="entry name" value="Protein kinase-like (PK-like)"/>
    <property type="match status" value="1"/>
</dbReference>
<dbReference type="Proteomes" id="UP000757232">
    <property type="component" value="Unassembled WGS sequence"/>
</dbReference>